<protein>
    <recommendedName>
        <fullName evidence="6 8">Pre-rRNA-processing protein IPI3</fullName>
    </recommendedName>
</protein>
<dbReference type="Proteomes" id="UP000094336">
    <property type="component" value="Unassembled WGS sequence"/>
</dbReference>
<evidence type="ECO:0000256" key="3">
    <source>
        <dbReference type="ARBA" id="ARBA00011141"/>
    </source>
</evidence>
<dbReference type="PROSITE" id="PS50082">
    <property type="entry name" value="WD_REPEATS_2"/>
    <property type="match status" value="1"/>
</dbReference>
<dbReference type="GO" id="GO:0006267">
    <property type="term" value="P:pre-replicative complex assembly involved in nuclear cell cycle DNA replication"/>
    <property type="evidence" value="ECO:0007669"/>
    <property type="project" value="EnsemblFungi"/>
</dbReference>
<evidence type="ECO:0000256" key="9">
    <source>
        <dbReference type="SAM" id="Coils"/>
    </source>
</evidence>
<dbReference type="InterPro" id="IPR036322">
    <property type="entry name" value="WD40_repeat_dom_sf"/>
</dbReference>
<evidence type="ECO:0000256" key="1">
    <source>
        <dbReference type="ARBA" id="ARBA00002355"/>
    </source>
</evidence>
<comment type="function">
    <text evidence="1 8">Component of the RIX1 complex required for processing of ITS2 sequences from 35S pre-rRNA.</text>
</comment>
<comment type="subunit">
    <text evidence="3 8">Component of the RIX1 complex, composed of IPI1, RIX1/IPI2 and IPI3 in a 1:2:2 stoichiometry. The complex interacts (via RIX1) with MDN1 (via its hexameric AAA ATPase ring) and the pre-60S ribosome particles.</text>
</comment>
<organism evidence="10 11">
    <name type="scientific">Babjeviella inositovora NRRL Y-12698</name>
    <dbReference type="NCBI Taxonomy" id="984486"/>
    <lineage>
        <taxon>Eukaryota</taxon>
        <taxon>Fungi</taxon>
        <taxon>Dikarya</taxon>
        <taxon>Ascomycota</taxon>
        <taxon>Saccharomycotina</taxon>
        <taxon>Pichiomycetes</taxon>
        <taxon>Serinales incertae sedis</taxon>
        <taxon>Babjeviella</taxon>
    </lineage>
</organism>
<comment type="subcellular location">
    <subcellularLocation>
        <location evidence="8">Nucleus</location>
    </subcellularLocation>
</comment>
<evidence type="ECO:0000256" key="2">
    <source>
        <dbReference type="ARBA" id="ARBA00010143"/>
    </source>
</evidence>
<dbReference type="InterPro" id="IPR018391">
    <property type="entry name" value="PQQ_b-propeller_rpt"/>
</dbReference>
<sequence>MDEAVFYISQGSPSAATSTGKSHQDNATTAMITSMHSSHQYSAFRQATCPTNGAIMTGSPSSGERLFVSCPGKALMHVYSYGKEAPDQRIPLPEQLACLTLVPHPLMGSTTSGTLATGNQKPQFRLPWLLVGGGISGRLFVWELALGLLLSVREAHYQSVTCLQASKSGSYLTSAGKDGRLLVWRTADLVGLYTSNLATSASVDDFDESRMQKPVWSVSDHTLPVTAVCVTESALLNDTKVFTASLDGTMRVYDLLTAKLLTTFVVSAEGVRCMVLDPSLRAVYAGLADGQVRRIPLYQANTATNIVEAVGGCGKIITLDTDPSMNHTFALSAQQQTATQKVAVTCLAISMDGTFLVSGDSQGGVYISDVATRQIIKTLKPLHGAISQLQVFRATASDNSGELVSKNDKAHRLIPQLKRVIASADVREHDIVMEVPSLDDEEETFEAWLDEVKRQELAFKNLTAVDSEVKVTGENNGKVADLESQVKKMTQAYTELRKMHEELFNEHSKLLKEGK</sequence>
<dbReference type="AlphaFoldDB" id="A0A1E3QPE0"/>
<evidence type="ECO:0000256" key="4">
    <source>
        <dbReference type="ARBA" id="ARBA00022574"/>
    </source>
</evidence>
<keyword evidence="8" id="KW-0698">rRNA processing</keyword>
<dbReference type="SUPFAM" id="SSF50978">
    <property type="entry name" value="WD40 repeat-like"/>
    <property type="match status" value="1"/>
</dbReference>
<gene>
    <name evidence="10" type="ORF">BABINDRAFT_161941</name>
</gene>
<dbReference type="RefSeq" id="XP_018984883.1">
    <property type="nucleotide sequence ID" value="XM_019129090.1"/>
</dbReference>
<dbReference type="GO" id="GO:0120330">
    <property type="term" value="C:rixosome complex"/>
    <property type="evidence" value="ECO:0007669"/>
    <property type="project" value="UniProtKB-UniRule"/>
</dbReference>
<dbReference type="InterPro" id="IPR045227">
    <property type="entry name" value="WDR18/Ipi3/RID3"/>
</dbReference>
<evidence type="ECO:0000256" key="6">
    <source>
        <dbReference type="ARBA" id="ARBA00026229"/>
    </source>
</evidence>
<dbReference type="GO" id="GO:0005656">
    <property type="term" value="C:nuclear pre-replicative complex"/>
    <property type="evidence" value="ECO:0007669"/>
    <property type="project" value="EnsemblFungi"/>
</dbReference>
<dbReference type="Pfam" id="PF00400">
    <property type="entry name" value="WD40"/>
    <property type="match status" value="3"/>
</dbReference>
<dbReference type="OrthoDB" id="756370at2759"/>
<keyword evidence="9" id="KW-0175">Coiled coil</keyword>
<dbReference type="SMART" id="SM00564">
    <property type="entry name" value="PQQ"/>
    <property type="match status" value="2"/>
</dbReference>
<reference evidence="11" key="1">
    <citation type="submission" date="2016-05" db="EMBL/GenBank/DDBJ databases">
        <title>Comparative genomics of biotechnologically important yeasts.</title>
        <authorList>
            <consortium name="DOE Joint Genome Institute"/>
            <person name="Riley R."/>
            <person name="Haridas S."/>
            <person name="Wolfe K.H."/>
            <person name="Lopes M.R."/>
            <person name="Hittinger C.T."/>
            <person name="Goker M."/>
            <person name="Salamov A."/>
            <person name="Wisecaver J."/>
            <person name="Long T.M."/>
            <person name="Aerts A.L."/>
            <person name="Barry K."/>
            <person name="Choi C."/>
            <person name="Clum A."/>
            <person name="Coughlan A.Y."/>
            <person name="Deshpande S."/>
            <person name="Douglass A.P."/>
            <person name="Hanson S.J."/>
            <person name="Klenk H.-P."/>
            <person name="Labutti K."/>
            <person name="Lapidus A."/>
            <person name="Lindquist E."/>
            <person name="Lipzen A."/>
            <person name="Meier-Kolthoff J.P."/>
            <person name="Ohm R.A."/>
            <person name="Otillar R.P."/>
            <person name="Pangilinan J."/>
            <person name="Peng Y."/>
            <person name="Rokas A."/>
            <person name="Rosa C.A."/>
            <person name="Scheuner C."/>
            <person name="Sibirny A.A."/>
            <person name="Slot J.C."/>
            <person name="Stielow J.B."/>
            <person name="Sun H."/>
            <person name="Kurtzman C.P."/>
            <person name="Blackwell M."/>
            <person name="Grigoriev I.V."/>
            <person name="Jeffries T.W."/>
        </authorList>
    </citation>
    <scope>NUCLEOTIDE SEQUENCE [LARGE SCALE GENOMIC DNA]</scope>
    <source>
        <strain evidence="11">NRRL Y-12698</strain>
    </source>
</reference>
<dbReference type="SMART" id="SM00320">
    <property type="entry name" value="WD40"/>
    <property type="match status" value="4"/>
</dbReference>
<keyword evidence="5" id="KW-0677">Repeat</keyword>
<dbReference type="PANTHER" id="PTHR18763">
    <property type="entry name" value="WD-REPEAT PROTEIN 18"/>
    <property type="match status" value="1"/>
</dbReference>
<evidence type="ECO:0000256" key="8">
    <source>
        <dbReference type="RuleBase" id="RU369067"/>
    </source>
</evidence>
<keyword evidence="8" id="KW-0539">Nucleus</keyword>
<evidence type="ECO:0000313" key="11">
    <source>
        <dbReference type="Proteomes" id="UP000094336"/>
    </source>
</evidence>
<keyword evidence="11" id="KW-1185">Reference proteome</keyword>
<dbReference type="GO" id="GO:0006364">
    <property type="term" value="P:rRNA processing"/>
    <property type="evidence" value="ECO:0007669"/>
    <property type="project" value="UniProtKB-UniRule"/>
</dbReference>
<name>A0A1E3QPE0_9ASCO</name>
<dbReference type="GO" id="GO:0003682">
    <property type="term" value="F:chromatin binding"/>
    <property type="evidence" value="ECO:0007669"/>
    <property type="project" value="EnsemblFungi"/>
</dbReference>
<dbReference type="GeneID" id="30146943"/>
<feature type="repeat" description="WD" evidence="7">
    <location>
        <begin position="153"/>
        <end position="184"/>
    </location>
</feature>
<feature type="coiled-coil region" evidence="9">
    <location>
        <begin position="438"/>
        <end position="513"/>
    </location>
</feature>
<dbReference type="PROSITE" id="PS50294">
    <property type="entry name" value="WD_REPEATS_REGION"/>
    <property type="match status" value="1"/>
</dbReference>
<evidence type="ECO:0000313" key="10">
    <source>
        <dbReference type="EMBL" id="ODQ79555.1"/>
    </source>
</evidence>
<dbReference type="PANTHER" id="PTHR18763:SF0">
    <property type="entry name" value="WD REPEAT-CONTAINING PROTEIN 18"/>
    <property type="match status" value="1"/>
</dbReference>
<evidence type="ECO:0000256" key="7">
    <source>
        <dbReference type="PROSITE-ProRule" id="PRU00221"/>
    </source>
</evidence>
<keyword evidence="4 7" id="KW-0853">WD repeat</keyword>
<dbReference type="Gene3D" id="2.130.10.10">
    <property type="entry name" value="YVTN repeat-like/Quinoprotein amine dehydrogenase"/>
    <property type="match status" value="2"/>
</dbReference>
<dbReference type="GO" id="GO:0000027">
    <property type="term" value="P:ribosomal large subunit assembly"/>
    <property type="evidence" value="ECO:0007669"/>
    <property type="project" value="EnsemblFungi"/>
</dbReference>
<dbReference type="InterPro" id="IPR015943">
    <property type="entry name" value="WD40/YVTN_repeat-like_dom_sf"/>
</dbReference>
<dbReference type="GO" id="GO:0030174">
    <property type="term" value="P:regulation of DNA-templated DNA replication initiation"/>
    <property type="evidence" value="ECO:0007669"/>
    <property type="project" value="EnsemblFungi"/>
</dbReference>
<dbReference type="STRING" id="984486.A0A1E3QPE0"/>
<proteinExistence type="inferred from homology"/>
<dbReference type="InterPro" id="IPR001680">
    <property type="entry name" value="WD40_rpt"/>
</dbReference>
<dbReference type="EMBL" id="KV454432">
    <property type="protein sequence ID" value="ODQ79555.1"/>
    <property type="molecule type" value="Genomic_DNA"/>
</dbReference>
<accession>A0A1E3QPE0</accession>
<evidence type="ECO:0000256" key="5">
    <source>
        <dbReference type="ARBA" id="ARBA00022737"/>
    </source>
</evidence>
<comment type="similarity">
    <text evidence="2 8">Belongs to the WD repeat IPI3/WDR18 family.</text>
</comment>